<accession>A0A1X2GM21</accession>
<dbReference type="AlphaFoldDB" id="A0A1X2GM21"/>
<dbReference type="Gene3D" id="3.30.190.20">
    <property type="match status" value="1"/>
</dbReference>
<sequence length="191" mass="21497">MVNAMQDILRLRDHPVSIPLKHSIQVPGTKRCLISRDPQQKIKDLLTTKKIKGIHKVIGLGKFPKGQIKQLLDQYDVFLADKRLKRVLAASLGKAFKELKPVYIDLDTPELQAEVIRSIHSSWMNFRKGSTCGVKIALSSHSPEQAYENIKKALPTILAEMPGGVENVRSLFIKTSTSSSLPIYQYLDEHL</sequence>
<proteinExistence type="predicted"/>
<dbReference type="SUPFAM" id="SSF56808">
    <property type="entry name" value="Ribosomal protein L1"/>
    <property type="match status" value="1"/>
</dbReference>
<comment type="caution">
    <text evidence="1">The sequence shown here is derived from an EMBL/GenBank/DDBJ whole genome shotgun (WGS) entry which is preliminary data.</text>
</comment>
<protein>
    <submittedName>
        <fullName evidence="1">Ribosomal protein L1</fullName>
    </submittedName>
</protein>
<keyword evidence="2" id="KW-1185">Reference proteome</keyword>
<dbReference type="Proteomes" id="UP000242146">
    <property type="component" value="Unassembled WGS sequence"/>
</dbReference>
<evidence type="ECO:0000313" key="2">
    <source>
        <dbReference type="Proteomes" id="UP000242146"/>
    </source>
</evidence>
<dbReference type="EMBL" id="MCGT01000009">
    <property type="protein sequence ID" value="ORX56922.1"/>
    <property type="molecule type" value="Genomic_DNA"/>
</dbReference>
<keyword evidence="1" id="KW-0687">Ribonucleoprotein</keyword>
<keyword evidence="1" id="KW-0689">Ribosomal protein</keyword>
<gene>
    <name evidence="1" type="ORF">DM01DRAFT_1334481</name>
</gene>
<dbReference type="InterPro" id="IPR028364">
    <property type="entry name" value="Ribosomal_uL1/biogenesis"/>
</dbReference>
<name>A0A1X2GM21_9FUNG</name>
<dbReference type="InterPro" id="IPR023674">
    <property type="entry name" value="Ribosomal_uL1-like"/>
</dbReference>
<dbReference type="Gene3D" id="3.40.50.790">
    <property type="match status" value="1"/>
</dbReference>
<reference evidence="1 2" key="1">
    <citation type="submission" date="2016-07" db="EMBL/GenBank/DDBJ databases">
        <title>Pervasive Adenine N6-methylation of Active Genes in Fungi.</title>
        <authorList>
            <consortium name="DOE Joint Genome Institute"/>
            <person name="Mondo S.J."/>
            <person name="Dannebaum R.O."/>
            <person name="Kuo R.C."/>
            <person name="Labutti K."/>
            <person name="Haridas S."/>
            <person name="Kuo A."/>
            <person name="Salamov A."/>
            <person name="Ahrendt S.R."/>
            <person name="Lipzen A."/>
            <person name="Sullivan W."/>
            <person name="Andreopoulos W.B."/>
            <person name="Clum A."/>
            <person name="Lindquist E."/>
            <person name="Daum C."/>
            <person name="Ramamoorthy G.K."/>
            <person name="Gryganskyi A."/>
            <person name="Culley D."/>
            <person name="Magnuson J.K."/>
            <person name="James T.Y."/>
            <person name="O'Malley M.A."/>
            <person name="Stajich J.E."/>
            <person name="Spatafora J.W."/>
            <person name="Visel A."/>
            <person name="Grigoriev I.V."/>
        </authorList>
    </citation>
    <scope>NUCLEOTIDE SEQUENCE [LARGE SCALE GENOMIC DNA]</scope>
    <source>
        <strain evidence="1 2">NRRL 3301</strain>
    </source>
</reference>
<dbReference type="GO" id="GO:0005840">
    <property type="term" value="C:ribosome"/>
    <property type="evidence" value="ECO:0007669"/>
    <property type="project" value="UniProtKB-KW"/>
</dbReference>
<dbReference type="InterPro" id="IPR016095">
    <property type="entry name" value="Ribosomal_uL1_3-a/b-sand"/>
</dbReference>
<dbReference type="CDD" id="cd00403">
    <property type="entry name" value="Ribosomal_L1"/>
    <property type="match status" value="1"/>
</dbReference>
<organism evidence="1 2">
    <name type="scientific">Hesseltinella vesiculosa</name>
    <dbReference type="NCBI Taxonomy" id="101127"/>
    <lineage>
        <taxon>Eukaryota</taxon>
        <taxon>Fungi</taxon>
        <taxon>Fungi incertae sedis</taxon>
        <taxon>Mucoromycota</taxon>
        <taxon>Mucoromycotina</taxon>
        <taxon>Mucoromycetes</taxon>
        <taxon>Mucorales</taxon>
        <taxon>Cunninghamellaceae</taxon>
        <taxon>Hesseltinella</taxon>
    </lineage>
</organism>
<evidence type="ECO:0000313" key="1">
    <source>
        <dbReference type="EMBL" id="ORX56922.1"/>
    </source>
</evidence>
<dbReference type="Pfam" id="PF00687">
    <property type="entry name" value="Ribosomal_L1"/>
    <property type="match status" value="1"/>
</dbReference>
<dbReference type="STRING" id="101127.A0A1X2GM21"/>
<dbReference type="OrthoDB" id="10251727at2759"/>